<reference evidence="1 2" key="1">
    <citation type="submission" date="2019-12" db="EMBL/GenBank/DDBJ databases">
        <title>Novel species isolated from a subtropical stream in China.</title>
        <authorList>
            <person name="Lu H."/>
        </authorList>
    </citation>
    <scope>NUCLEOTIDE SEQUENCE [LARGE SCALE GENOMIC DNA]</scope>
    <source>
        <strain evidence="1 2">FT94W</strain>
    </source>
</reference>
<organism evidence="1 2">
    <name type="scientific">Duganella lactea</name>
    <dbReference type="NCBI Taxonomy" id="2692173"/>
    <lineage>
        <taxon>Bacteria</taxon>
        <taxon>Pseudomonadati</taxon>
        <taxon>Pseudomonadota</taxon>
        <taxon>Betaproteobacteria</taxon>
        <taxon>Burkholderiales</taxon>
        <taxon>Oxalobacteraceae</taxon>
        <taxon>Telluria group</taxon>
        <taxon>Duganella</taxon>
    </lineage>
</organism>
<comment type="caution">
    <text evidence="1">The sequence shown here is derived from an EMBL/GenBank/DDBJ whole genome shotgun (WGS) entry which is preliminary data.</text>
</comment>
<keyword evidence="2" id="KW-1185">Reference proteome</keyword>
<evidence type="ECO:0000313" key="1">
    <source>
        <dbReference type="EMBL" id="MYM34427.1"/>
    </source>
</evidence>
<gene>
    <name evidence="1" type="ORF">GTP38_08765</name>
</gene>
<sequence length="181" mass="20051">MLSVPAGPGPRRDAINSEHAYAREITRITAQGGTDEHAAFFVYIDLEREKAATICQMRRAVGAPVRIADQEVCVGQHRIQQRKAAPCLVARHGGWSVGDHGFQGQGQRGGMNRKAWGRAVASTVNPNAGSLAQRDTACARQSRIQLWLNEKTARENFSKSIISEFSMLMRIYWDNAVLEVF</sequence>
<dbReference type="RefSeq" id="WP_160989821.1">
    <property type="nucleotide sequence ID" value="NZ_WWCO01000005.1"/>
</dbReference>
<dbReference type="Proteomes" id="UP000449678">
    <property type="component" value="Unassembled WGS sequence"/>
</dbReference>
<name>A0ABW9V9X3_9BURK</name>
<evidence type="ECO:0000313" key="2">
    <source>
        <dbReference type="Proteomes" id="UP000449678"/>
    </source>
</evidence>
<accession>A0ABW9V9X3</accession>
<protein>
    <submittedName>
        <fullName evidence="1">Uncharacterized protein</fullName>
    </submittedName>
</protein>
<dbReference type="EMBL" id="WWCO01000005">
    <property type="protein sequence ID" value="MYM34427.1"/>
    <property type="molecule type" value="Genomic_DNA"/>
</dbReference>
<proteinExistence type="predicted"/>